<dbReference type="Proteomes" id="UP001632038">
    <property type="component" value="Unassembled WGS sequence"/>
</dbReference>
<dbReference type="PROSITE" id="PS50888">
    <property type="entry name" value="BHLH"/>
    <property type="match status" value="1"/>
</dbReference>
<dbReference type="SUPFAM" id="SSF47459">
    <property type="entry name" value="HLH, helix-loop-helix DNA-binding domain"/>
    <property type="match status" value="1"/>
</dbReference>
<dbReference type="Pfam" id="PF00010">
    <property type="entry name" value="HLH"/>
    <property type="match status" value="1"/>
</dbReference>
<sequence>MDCSQVSWLSEMGLDNPFFTDNQCDLMDYSLDDEIAAVLGQDFDTCPSSGHNSTISSTLINTHSTNSITSLCADHLAGPHEPPHKLQKPNNFSDFSTNILTGPHNDNSAPFILNFENAAKNHHHHSAGSLSPDEEAAVSQVLRAQEPEEQPKQAQPAKKPGRVRPPSQTYDHIVAERKRREQLSQRFVVLSTIVPGLKKMDKTSVLGDAIKYLKHLQERVKILEEQSTKQTMESVVLVRKSQIMAEDEGSSDDSDELPLPEIEARVCNSQILLRIQCERQKGVLVNLLGKVEMLNLTVVNTNVTPFGSLALDITIIAEMEKEFNLTVKEVVKILRAALTLKQLC</sequence>
<evidence type="ECO:0000256" key="6">
    <source>
        <dbReference type="SAM" id="MobiDB-lite"/>
    </source>
</evidence>
<evidence type="ECO:0000256" key="4">
    <source>
        <dbReference type="ARBA" id="ARBA00023242"/>
    </source>
</evidence>
<evidence type="ECO:0000313" key="9">
    <source>
        <dbReference type="Proteomes" id="UP001632038"/>
    </source>
</evidence>
<feature type="coiled-coil region" evidence="5">
    <location>
        <begin position="206"/>
        <end position="233"/>
    </location>
</feature>
<evidence type="ECO:0000256" key="5">
    <source>
        <dbReference type="SAM" id="Coils"/>
    </source>
</evidence>
<gene>
    <name evidence="8" type="ORF">CASFOL_015338</name>
</gene>
<evidence type="ECO:0000256" key="1">
    <source>
        <dbReference type="ARBA" id="ARBA00004123"/>
    </source>
</evidence>
<reference evidence="9" key="1">
    <citation type="journal article" date="2024" name="IScience">
        <title>Strigolactones Initiate the Formation of Haustorium-like Structures in Castilleja.</title>
        <authorList>
            <person name="Buerger M."/>
            <person name="Peterson D."/>
            <person name="Chory J."/>
        </authorList>
    </citation>
    <scope>NUCLEOTIDE SEQUENCE [LARGE SCALE GENOMIC DNA]</scope>
</reference>
<dbReference type="EMBL" id="JAVIJP010000017">
    <property type="protein sequence ID" value="KAL3640370.1"/>
    <property type="molecule type" value="Genomic_DNA"/>
</dbReference>
<dbReference type="GO" id="GO:0005634">
    <property type="term" value="C:nucleus"/>
    <property type="evidence" value="ECO:0007669"/>
    <property type="project" value="UniProtKB-SubCell"/>
</dbReference>
<feature type="region of interest" description="Disordered" evidence="6">
    <location>
        <begin position="122"/>
        <end position="167"/>
    </location>
</feature>
<evidence type="ECO:0000256" key="3">
    <source>
        <dbReference type="ARBA" id="ARBA00023163"/>
    </source>
</evidence>
<keyword evidence="2" id="KW-0805">Transcription regulation</keyword>
<dbReference type="InterPro" id="IPR052610">
    <property type="entry name" value="bHLH_transcription_regulator"/>
</dbReference>
<dbReference type="CDD" id="cd11452">
    <property type="entry name" value="bHLH_AtNAI1_like"/>
    <property type="match status" value="1"/>
</dbReference>
<keyword evidence="9" id="KW-1185">Reference proteome</keyword>
<keyword evidence="4" id="KW-0539">Nucleus</keyword>
<dbReference type="SMART" id="SM00353">
    <property type="entry name" value="HLH"/>
    <property type="match status" value="1"/>
</dbReference>
<name>A0ABD3DDG3_9LAMI</name>
<dbReference type="AlphaFoldDB" id="A0ABD3DDG3"/>
<keyword evidence="5" id="KW-0175">Coiled coil</keyword>
<proteinExistence type="predicted"/>
<dbReference type="Gene3D" id="4.10.280.10">
    <property type="entry name" value="Helix-loop-helix DNA-binding domain"/>
    <property type="match status" value="1"/>
</dbReference>
<evidence type="ECO:0000259" key="7">
    <source>
        <dbReference type="PROSITE" id="PS50888"/>
    </source>
</evidence>
<evidence type="ECO:0000256" key="2">
    <source>
        <dbReference type="ARBA" id="ARBA00023015"/>
    </source>
</evidence>
<comment type="caution">
    <text evidence="8">The sequence shown here is derived from an EMBL/GenBank/DDBJ whole genome shotgun (WGS) entry which is preliminary data.</text>
</comment>
<dbReference type="InterPro" id="IPR011598">
    <property type="entry name" value="bHLH_dom"/>
</dbReference>
<feature type="domain" description="BHLH" evidence="7">
    <location>
        <begin position="167"/>
        <end position="216"/>
    </location>
</feature>
<dbReference type="PANTHER" id="PTHR45959">
    <property type="entry name" value="BHLH TRANSCRIPTION FACTOR"/>
    <property type="match status" value="1"/>
</dbReference>
<dbReference type="InterPro" id="IPR036638">
    <property type="entry name" value="HLH_DNA-bd_sf"/>
</dbReference>
<evidence type="ECO:0000313" key="8">
    <source>
        <dbReference type="EMBL" id="KAL3640370.1"/>
    </source>
</evidence>
<organism evidence="8 9">
    <name type="scientific">Castilleja foliolosa</name>
    <dbReference type="NCBI Taxonomy" id="1961234"/>
    <lineage>
        <taxon>Eukaryota</taxon>
        <taxon>Viridiplantae</taxon>
        <taxon>Streptophyta</taxon>
        <taxon>Embryophyta</taxon>
        <taxon>Tracheophyta</taxon>
        <taxon>Spermatophyta</taxon>
        <taxon>Magnoliopsida</taxon>
        <taxon>eudicotyledons</taxon>
        <taxon>Gunneridae</taxon>
        <taxon>Pentapetalae</taxon>
        <taxon>asterids</taxon>
        <taxon>lamiids</taxon>
        <taxon>Lamiales</taxon>
        <taxon>Orobanchaceae</taxon>
        <taxon>Pedicularideae</taxon>
        <taxon>Castillejinae</taxon>
        <taxon>Castilleja</taxon>
    </lineage>
</organism>
<protein>
    <recommendedName>
        <fullName evidence="7">BHLH domain-containing protein</fullName>
    </recommendedName>
</protein>
<keyword evidence="3" id="KW-0804">Transcription</keyword>
<accession>A0ABD3DDG3</accession>
<comment type="subcellular location">
    <subcellularLocation>
        <location evidence="1">Nucleus</location>
    </subcellularLocation>
</comment>
<dbReference type="PANTHER" id="PTHR45959:SF2">
    <property type="entry name" value="BHLH TRANSCRIPTION FACTOR"/>
    <property type="match status" value="1"/>
</dbReference>